<dbReference type="RefSeq" id="WP_307324131.1">
    <property type="nucleotide sequence ID" value="NZ_JAUSUG010000005.1"/>
</dbReference>
<dbReference type="InterPro" id="IPR041698">
    <property type="entry name" value="Methyltransf_25"/>
</dbReference>
<evidence type="ECO:0000313" key="4">
    <source>
        <dbReference type="Proteomes" id="UP001230005"/>
    </source>
</evidence>
<feature type="domain" description="Methyltransferase" evidence="2">
    <location>
        <begin position="36"/>
        <end position="131"/>
    </location>
</feature>
<sequence length="247" mass="28704">MTEQHFASIYDLLMEDVPYEEWLNFTRKFVSTGAKVLDLACGTGTLAIKFYEAGFNVTGVDISQDMLAVAEKKIREKQIPVRLFNGDMRNLSGFSDMDAVTIFCDGVNYLLEEQDVQRTFSEVAKTLQPGGVFLFDVHSIYKMETIFNDQLYGENGEEISYLWFSSPGEKKYSVDHTLTFFIKEQEGVYNRMDEEHSQRTFPVETYMTWLKDAGFNFIEVYSDFGKEAPRKTDERYFFKAIKNKQEF</sequence>
<dbReference type="SUPFAM" id="SSF53335">
    <property type="entry name" value="S-adenosyl-L-methionine-dependent methyltransferases"/>
    <property type="match status" value="1"/>
</dbReference>
<comment type="caution">
    <text evidence="3">The sequence shown here is derived from an EMBL/GenBank/DDBJ whole genome shotgun (WGS) entry which is preliminary data.</text>
</comment>
<reference evidence="3 4" key="1">
    <citation type="submission" date="2023-07" db="EMBL/GenBank/DDBJ databases">
        <title>Genomic Encyclopedia of Type Strains, Phase IV (KMG-IV): sequencing the most valuable type-strain genomes for metagenomic binning, comparative biology and taxonomic classification.</title>
        <authorList>
            <person name="Goeker M."/>
        </authorList>
    </citation>
    <scope>NUCLEOTIDE SEQUENCE [LARGE SCALE GENOMIC DNA]</scope>
    <source>
        <strain evidence="3 4">DSM 9768</strain>
    </source>
</reference>
<keyword evidence="3" id="KW-0830">Ubiquinone</keyword>
<dbReference type="InterPro" id="IPR029063">
    <property type="entry name" value="SAM-dependent_MTases_sf"/>
</dbReference>
<protein>
    <submittedName>
        <fullName evidence="3">Ubiquinone/menaquinone biosynthesis C-methylase UbiE</fullName>
    </submittedName>
</protein>
<evidence type="ECO:0000259" key="2">
    <source>
        <dbReference type="Pfam" id="PF13649"/>
    </source>
</evidence>
<dbReference type="Gene3D" id="3.40.50.150">
    <property type="entry name" value="Vaccinia Virus protein VP39"/>
    <property type="match status" value="1"/>
</dbReference>
<dbReference type="Pfam" id="PF13649">
    <property type="entry name" value="Methyltransf_25"/>
    <property type="match status" value="1"/>
</dbReference>
<accession>A0ABT9ZSW3</accession>
<dbReference type="Proteomes" id="UP001230005">
    <property type="component" value="Unassembled WGS sequence"/>
</dbReference>
<keyword evidence="4" id="KW-1185">Reference proteome</keyword>
<name>A0ABT9ZSW3_9BACI</name>
<keyword evidence="1" id="KW-0808">Transferase</keyword>
<evidence type="ECO:0000256" key="1">
    <source>
        <dbReference type="ARBA" id="ARBA00022679"/>
    </source>
</evidence>
<proteinExistence type="predicted"/>
<dbReference type="PANTHER" id="PTHR43861">
    <property type="entry name" value="TRANS-ACONITATE 2-METHYLTRANSFERASE-RELATED"/>
    <property type="match status" value="1"/>
</dbReference>
<organism evidence="3 4">
    <name type="scientific">Evansella vedderi</name>
    <dbReference type="NCBI Taxonomy" id="38282"/>
    <lineage>
        <taxon>Bacteria</taxon>
        <taxon>Bacillati</taxon>
        <taxon>Bacillota</taxon>
        <taxon>Bacilli</taxon>
        <taxon>Bacillales</taxon>
        <taxon>Bacillaceae</taxon>
        <taxon>Evansella</taxon>
    </lineage>
</organism>
<dbReference type="CDD" id="cd02440">
    <property type="entry name" value="AdoMet_MTases"/>
    <property type="match status" value="1"/>
</dbReference>
<dbReference type="EMBL" id="JAUSUG010000005">
    <property type="protein sequence ID" value="MDQ0254327.1"/>
    <property type="molecule type" value="Genomic_DNA"/>
</dbReference>
<gene>
    <name evidence="3" type="ORF">J2S74_001702</name>
</gene>
<dbReference type="Gene3D" id="2.20.25.110">
    <property type="entry name" value="S-adenosyl-L-methionine-dependent methyltransferases"/>
    <property type="match status" value="1"/>
</dbReference>
<evidence type="ECO:0000313" key="3">
    <source>
        <dbReference type="EMBL" id="MDQ0254327.1"/>
    </source>
</evidence>